<feature type="domain" description="DHFR" evidence="9">
    <location>
        <begin position="1"/>
        <end position="160"/>
    </location>
</feature>
<dbReference type="Proteomes" id="UP001597399">
    <property type="component" value="Unassembled WGS sequence"/>
</dbReference>
<dbReference type="SUPFAM" id="SSF53597">
    <property type="entry name" value="Dihydrofolate reductase-like"/>
    <property type="match status" value="1"/>
</dbReference>
<dbReference type="Pfam" id="PF00186">
    <property type="entry name" value="DHFR_1"/>
    <property type="match status" value="1"/>
</dbReference>
<evidence type="ECO:0000256" key="3">
    <source>
        <dbReference type="ARBA" id="ARBA00012856"/>
    </source>
</evidence>
<evidence type="ECO:0000313" key="10">
    <source>
        <dbReference type="EMBL" id="MFD2695191.1"/>
    </source>
</evidence>
<dbReference type="EMBL" id="JBHUMQ010000039">
    <property type="protein sequence ID" value="MFD2695191.1"/>
    <property type="molecule type" value="Genomic_DNA"/>
</dbReference>
<evidence type="ECO:0000256" key="2">
    <source>
        <dbReference type="ARBA" id="ARBA00009539"/>
    </source>
</evidence>
<comment type="catalytic activity">
    <reaction evidence="7">
        <text>(6S)-5,6,7,8-tetrahydrofolate + NADP(+) = 7,8-dihydrofolate + NADPH + H(+)</text>
        <dbReference type="Rhea" id="RHEA:15009"/>
        <dbReference type="ChEBI" id="CHEBI:15378"/>
        <dbReference type="ChEBI" id="CHEBI:57451"/>
        <dbReference type="ChEBI" id="CHEBI:57453"/>
        <dbReference type="ChEBI" id="CHEBI:57783"/>
        <dbReference type="ChEBI" id="CHEBI:58349"/>
        <dbReference type="EC" id="1.5.1.3"/>
    </reaction>
</comment>
<dbReference type="CDD" id="cd00209">
    <property type="entry name" value="DHFR"/>
    <property type="match status" value="1"/>
</dbReference>
<sequence>MISFLLAMDQNQLIGRDNQLPWHLPSDMRYFKQTTMGHPVIMGRKTYDSIGKPLPGRENIVLTHNPEFSQNQVTCFLSVEEFLRSGSAYGRECFVIGGAGIFKAFLPYADRLYITHVDAEFEGDTYFTGFIRQEWRLIRSTDGIIDRKNRFPHTFCVYERA</sequence>
<dbReference type="InterPro" id="IPR001796">
    <property type="entry name" value="DHFR_dom"/>
</dbReference>
<dbReference type="InterPro" id="IPR017925">
    <property type="entry name" value="DHFR_CS"/>
</dbReference>
<keyword evidence="5 7" id="KW-0521">NADP</keyword>
<comment type="function">
    <text evidence="7">Key enzyme in folate metabolism. Catalyzes an essential reaction for de novo glycine and purine synthesis, and for DNA precursor synthesis.</text>
</comment>
<evidence type="ECO:0000256" key="1">
    <source>
        <dbReference type="ARBA" id="ARBA00004903"/>
    </source>
</evidence>
<gene>
    <name evidence="10" type="ORF">ACFSUE_16415</name>
</gene>
<evidence type="ECO:0000259" key="9">
    <source>
        <dbReference type="PROSITE" id="PS51330"/>
    </source>
</evidence>
<evidence type="ECO:0000256" key="7">
    <source>
        <dbReference type="PIRNR" id="PIRNR000194"/>
    </source>
</evidence>
<accession>A0ABW5S6C7</accession>
<dbReference type="GO" id="GO:0004146">
    <property type="term" value="F:dihydrofolate reductase activity"/>
    <property type="evidence" value="ECO:0007669"/>
    <property type="project" value="UniProtKB-EC"/>
</dbReference>
<dbReference type="PROSITE" id="PS00075">
    <property type="entry name" value="DHFR_1"/>
    <property type="match status" value="1"/>
</dbReference>
<dbReference type="EC" id="1.5.1.3" evidence="3 7"/>
<comment type="pathway">
    <text evidence="1 7">Cofactor biosynthesis; tetrahydrofolate biosynthesis; 5,6,7,8-tetrahydrofolate from 7,8-dihydrofolate: step 1/1.</text>
</comment>
<protein>
    <recommendedName>
        <fullName evidence="3 7">Dihydrofolate reductase</fullName>
        <ecNumber evidence="3 7">1.5.1.3</ecNumber>
    </recommendedName>
</protein>
<reference evidence="11" key="1">
    <citation type="journal article" date="2019" name="Int. J. Syst. Evol. Microbiol.">
        <title>The Global Catalogue of Microorganisms (GCM) 10K type strain sequencing project: providing services to taxonomists for standard genome sequencing and annotation.</title>
        <authorList>
            <consortium name="The Broad Institute Genomics Platform"/>
            <consortium name="The Broad Institute Genome Sequencing Center for Infectious Disease"/>
            <person name="Wu L."/>
            <person name="Ma J."/>
        </authorList>
    </citation>
    <scope>NUCLEOTIDE SEQUENCE [LARGE SCALE GENOMIC DNA]</scope>
    <source>
        <strain evidence="11">TISTR 2466</strain>
    </source>
</reference>
<proteinExistence type="inferred from homology"/>
<name>A0ABW5S6C7_9BACL</name>
<keyword evidence="6 7" id="KW-0560">Oxidoreductase</keyword>
<evidence type="ECO:0000256" key="5">
    <source>
        <dbReference type="ARBA" id="ARBA00022857"/>
    </source>
</evidence>
<comment type="similarity">
    <text evidence="2 7 8">Belongs to the dihydrofolate reductase family.</text>
</comment>
<evidence type="ECO:0000256" key="8">
    <source>
        <dbReference type="RuleBase" id="RU004474"/>
    </source>
</evidence>
<organism evidence="10 11">
    <name type="scientific">Sporolactobacillus shoreicorticis</name>
    <dbReference type="NCBI Taxonomy" id="1923877"/>
    <lineage>
        <taxon>Bacteria</taxon>
        <taxon>Bacillati</taxon>
        <taxon>Bacillota</taxon>
        <taxon>Bacilli</taxon>
        <taxon>Bacillales</taxon>
        <taxon>Sporolactobacillaceae</taxon>
        <taxon>Sporolactobacillus</taxon>
    </lineage>
</organism>
<keyword evidence="11" id="KW-1185">Reference proteome</keyword>
<dbReference type="RefSeq" id="WP_253060847.1">
    <property type="nucleotide sequence ID" value="NZ_JAMXWM010000007.1"/>
</dbReference>
<dbReference type="PANTHER" id="PTHR48069:SF3">
    <property type="entry name" value="DIHYDROFOLATE REDUCTASE"/>
    <property type="match status" value="1"/>
</dbReference>
<dbReference type="PRINTS" id="PR00070">
    <property type="entry name" value="DHFR"/>
</dbReference>
<comment type="caution">
    <text evidence="10">The sequence shown here is derived from an EMBL/GenBank/DDBJ whole genome shotgun (WGS) entry which is preliminary data.</text>
</comment>
<evidence type="ECO:0000313" key="11">
    <source>
        <dbReference type="Proteomes" id="UP001597399"/>
    </source>
</evidence>
<dbReference type="InterPro" id="IPR012259">
    <property type="entry name" value="DHFR"/>
</dbReference>
<dbReference type="PANTHER" id="PTHR48069">
    <property type="entry name" value="DIHYDROFOLATE REDUCTASE"/>
    <property type="match status" value="1"/>
</dbReference>
<dbReference type="InterPro" id="IPR024072">
    <property type="entry name" value="DHFR-like_dom_sf"/>
</dbReference>
<dbReference type="PIRSF" id="PIRSF000194">
    <property type="entry name" value="DHFR"/>
    <property type="match status" value="1"/>
</dbReference>
<keyword evidence="4 7" id="KW-0554">One-carbon metabolism</keyword>
<evidence type="ECO:0000256" key="4">
    <source>
        <dbReference type="ARBA" id="ARBA00022563"/>
    </source>
</evidence>
<evidence type="ECO:0000256" key="6">
    <source>
        <dbReference type="ARBA" id="ARBA00023002"/>
    </source>
</evidence>
<dbReference type="PROSITE" id="PS51330">
    <property type="entry name" value="DHFR_2"/>
    <property type="match status" value="1"/>
</dbReference>
<dbReference type="Gene3D" id="3.40.430.10">
    <property type="entry name" value="Dihydrofolate Reductase, subunit A"/>
    <property type="match status" value="1"/>
</dbReference>